<dbReference type="InterPro" id="IPR036188">
    <property type="entry name" value="FAD/NAD-bd_sf"/>
</dbReference>
<sequence length="475" mass="53008">MFRFVSKNRSAILAGTGATVMGGYLFLRPKQHPDRIVIVGGGTGGIGVAAMLRNEDMKNVTLIEPKDVHYYQPLWTLCGGGVKNVSESAKPMKDILPKGTNWVQNKVESFQPTENKITTADGKKIEYDYLVVAAGIETKFDQVPGLQEGLESKDSGVVSIYDYNWADKTFKTFQRVSGSGAFGDKQKANYLFTFSPTVLKCAGAPQKIMWLLEDTLRSQGKRDQANITYWTPGGTMFGVKYYSDKLNKIREDRGVEAKFKQQLVKIDPENKVATFENVDTKEKVEQPFDMLHVAPHMYAPAFLQGSPLSDAKGFVDVDKHTMQSTKFSNVFALGDCTNTPNSKTAAAITSQAPVLVHNLRREIEGKKLDGFYTGYASCPLIISRGHTMLAEFGYGGRLMETFSRETGKFPLKYVGTDGDLQMRFFWILKERLFPFVYWKLWTRGMWYGTNGPIKPAVIKKEEATTQPVLGASSTK</sequence>
<keyword evidence="4" id="KW-0874">Quinone</keyword>
<evidence type="ECO:0000313" key="12">
    <source>
        <dbReference type="EMBL" id="CAB9530947.1"/>
    </source>
</evidence>
<dbReference type="FunFam" id="3.50.50.60:FF:000034">
    <property type="entry name" value="sulfide:quinone oxidoreductase, mitochondrial"/>
    <property type="match status" value="1"/>
</dbReference>
<evidence type="ECO:0000313" key="13">
    <source>
        <dbReference type="Proteomes" id="UP001153069"/>
    </source>
</evidence>
<dbReference type="Pfam" id="PF07992">
    <property type="entry name" value="Pyr_redox_2"/>
    <property type="match status" value="2"/>
</dbReference>
<dbReference type="GO" id="GO:0071949">
    <property type="term" value="F:FAD binding"/>
    <property type="evidence" value="ECO:0007669"/>
    <property type="project" value="TreeGrafter"/>
</dbReference>
<comment type="similarity">
    <text evidence="9">Belongs to the SQRD family.</text>
</comment>
<dbReference type="GO" id="GO:0070224">
    <property type="term" value="F:sulfide:quinone oxidoreductase activity"/>
    <property type="evidence" value="ECO:0007669"/>
    <property type="project" value="TreeGrafter"/>
</dbReference>
<dbReference type="GO" id="GO:0048038">
    <property type="term" value="F:quinone binding"/>
    <property type="evidence" value="ECO:0007669"/>
    <property type="project" value="UniProtKB-KW"/>
</dbReference>
<evidence type="ECO:0000256" key="1">
    <source>
        <dbReference type="ARBA" id="ARBA00001974"/>
    </source>
</evidence>
<comment type="subcellular location">
    <subcellularLocation>
        <location evidence="2">Mitochondrion</location>
    </subcellularLocation>
</comment>
<evidence type="ECO:0000256" key="9">
    <source>
        <dbReference type="ARBA" id="ARBA00060891"/>
    </source>
</evidence>
<dbReference type="InterPro" id="IPR023753">
    <property type="entry name" value="FAD/NAD-binding_dom"/>
</dbReference>
<dbReference type="GO" id="GO:0005739">
    <property type="term" value="C:mitochondrion"/>
    <property type="evidence" value="ECO:0007669"/>
    <property type="project" value="UniProtKB-SubCell"/>
</dbReference>
<keyword evidence="8" id="KW-0496">Mitochondrion</keyword>
<dbReference type="SUPFAM" id="SSF51905">
    <property type="entry name" value="FAD/NAD(P)-binding domain"/>
    <property type="match status" value="2"/>
</dbReference>
<keyword evidence="5" id="KW-0274">FAD</keyword>
<reference evidence="12" key="1">
    <citation type="submission" date="2020-06" db="EMBL/GenBank/DDBJ databases">
        <authorList>
            <consortium name="Plant Systems Biology data submission"/>
        </authorList>
    </citation>
    <scope>NUCLEOTIDE SEQUENCE</scope>
    <source>
        <strain evidence="12">D6</strain>
    </source>
</reference>
<evidence type="ECO:0000259" key="11">
    <source>
        <dbReference type="Pfam" id="PF07992"/>
    </source>
</evidence>
<comment type="caution">
    <text evidence="12">The sequence shown here is derived from an EMBL/GenBank/DDBJ whole genome shotgun (WGS) entry which is preliminary data.</text>
</comment>
<proteinExistence type="inferred from homology"/>
<dbReference type="Gene3D" id="3.50.50.100">
    <property type="match status" value="1"/>
</dbReference>
<dbReference type="PRINTS" id="PR00368">
    <property type="entry name" value="FADPNR"/>
</dbReference>
<organism evidence="12 13">
    <name type="scientific">Seminavis robusta</name>
    <dbReference type="NCBI Taxonomy" id="568900"/>
    <lineage>
        <taxon>Eukaryota</taxon>
        <taxon>Sar</taxon>
        <taxon>Stramenopiles</taxon>
        <taxon>Ochrophyta</taxon>
        <taxon>Bacillariophyta</taxon>
        <taxon>Bacillariophyceae</taxon>
        <taxon>Bacillariophycidae</taxon>
        <taxon>Naviculales</taxon>
        <taxon>Naviculaceae</taxon>
        <taxon>Seminavis</taxon>
    </lineage>
</organism>
<evidence type="ECO:0000256" key="2">
    <source>
        <dbReference type="ARBA" id="ARBA00004173"/>
    </source>
</evidence>
<accession>A0A9N8EZI0</accession>
<evidence type="ECO:0000256" key="10">
    <source>
        <dbReference type="ARBA" id="ARBA00070160"/>
    </source>
</evidence>
<dbReference type="OrthoDB" id="184214at2759"/>
<evidence type="ECO:0000256" key="7">
    <source>
        <dbReference type="ARBA" id="ARBA00023002"/>
    </source>
</evidence>
<comment type="cofactor">
    <cofactor evidence="1">
        <name>FAD</name>
        <dbReference type="ChEBI" id="CHEBI:57692"/>
    </cofactor>
</comment>
<gene>
    <name evidence="12" type="ORF">SEMRO_3123_G344260.1</name>
</gene>
<dbReference type="AlphaFoldDB" id="A0A9N8EZI0"/>
<dbReference type="EMBL" id="CAICTM010003121">
    <property type="protein sequence ID" value="CAB9530947.1"/>
    <property type="molecule type" value="Genomic_DNA"/>
</dbReference>
<evidence type="ECO:0000256" key="5">
    <source>
        <dbReference type="ARBA" id="ARBA00022827"/>
    </source>
</evidence>
<evidence type="ECO:0000256" key="3">
    <source>
        <dbReference type="ARBA" id="ARBA00022630"/>
    </source>
</evidence>
<keyword evidence="7" id="KW-0560">Oxidoreductase</keyword>
<dbReference type="PANTHER" id="PTHR10632:SF2">
    <property type="entry name" value="SULFIDE:QUINONE OXIDOREDUCTASE, MITOCHONDRIAL"/>
    <property type="match status" value="1"/>
</dbReference>
<protein>
    <recommendedName>
        <fullName evidence="10">Sulfide:quinone oxidoreductase, mitochondrial</fullName>
    </recommendedName>
</protein>
<evidence type="ECO:0000256" key="8">
    <source>
        <dbReference type="ARBA" id="ARBA00023128"/>
    </source>
</evidence>
<dbReference type="GO" id="GO:0070221">
    <property type="term" value="P:sulfide oxidation, using sulfide:quinone oxidoreductase"/>
    <property type="evidence" value="ECO:0007669"/>
    <property type="project" value="TreeGrafter"/>
</dbReference>
<dbReference type="PANTHER" id="PTHR10632">
    <property type="entry name" value="SULFIDE:QUINONE OXIDOREDUCTASE"/>
    <property type="match status" value="1"/>
</dbReference>
<keyword evidence="6" id="KW-0809">Transit peptide</keyword>
<dbReference type="InterPro" id="IPR015904">
    <property type="entry name" value="Sulphide_quinone_reductase"/>
</dbReference>
<keyword evidence="13" id="KW-1185">Reference proteome</keyword>
<dbReference type="Proteomes" id="UP001153069">
    <property type="component" value="Unassembled WGS sequence"/>
</dbReference>
<feature type="domain" description="FAD/NAD(P)-binding" evidence="11">
    <location>
        <begin position="243"/>
        <end position="346"/>
    </location>
</feature>
<keyword evidence="3" id="KW-0285">Flavoprotein</keyword>
<name>A0A9N8EZI0_9STRA</name>
<feature type="domain" description="FAD/NAD(P)-binding" evidence="11">
    <location>
        <begin position="35"/>
        <end position="149"/>
    </location>
</feature>
<evidence type="ECO:0000256" key="4">
    <source>
        <dbReference type="ARBA" id="ARBA00022719"/>
    </source>
</evidence>
<evidence type="ECO:0000256" key="6">
    <source>
        <dbReference type="ARBA" id="ARBA00022946"/>
    </source>
</evidence>